<dbReference type="RefSeq" id="WP_094570808.1">
    <property type="nucleotide sequence ID" value="NZ_CP022743.1"/>
</dbReference>
<keyword evidence="3" id="KW-1185">Reference proteome</keyword>
<accession>A0A223NXA1</accession>
<dbReference type="Gene3D" id="2.60.40.3140">
    <property type="match status" value="1"/>
</dbReference>
<dbReference type="Proteomes" id="UP000215002">
    <property type="component" value="Chromosome"/>
</dbReference>
<evidence type="ECO:0000313" key="2">
    <source>
        <dbReference type="EMBL" id="ASU34456.1"/>
    </source>
</evidence>
<evidence type="ECO:0000313" key="3">
    <source>
        <dbReference type="Proteomes" id="UP000215002"/>
    </source>
</evidence>
<dbReference type="Gene3D" id="3.10.620.30">
    <property type="match status" value="1"/>
</dbReference>
<feature type="signal peptide" evidence="1">
    <location>
        <begin position="1"/>
        <end position="20"/>
    </location>
</feature>
<evidence type="ECO:0000256" key="1">
    <source>
        <dbReference type="SAM" id="SignalP"/>
    </source>
</evidence>
<keyword evidence="1" id="KW-0732">Signal</keyword>
<dbReference type="PROSITE" id="PS51257">
    <property type="entry name" value="PROKAR_LIPOPROTEIN"/>
    <property type="match status" value="1"/>
</dbReference>
<gene>
    <name evidence="2" type="ORF">MuYL_2569</name>
</gene>
<reference evidence="2 3" key="1">
    <citation type="submission" date="2017-08" db="EMBL/GenBank/DDBJ databases">
        <title>Complete genome sequence of Mucilaginibacter sp. strain BJC16-A31.</title>
        <authorList>
            <consortium name="Henan University of Science and Technology"/>
            <person name="You X."/>
        </authorList>
    </citation>
    <scope>NUCLEOTIDE SEQUENCE [LARGE SCALE GENOMIC DNA]</scope>
    <source>
        <strain evidence="2 3">BJC16-A31</strain>
    </source>
</reference>
<name>A0A223NXA1_9SPHI</name>
<dbReference type="EMBL" id="CP022743">
    <property type="protein sequence ID" value="ASU34456.1"/>
    <property type="molecule type" value="Genomic_DNA"/>
</dbReference>
<dbReference type="OrthoDB" id="98874at2"/>
<dbReference type="KEGG" id="muc:MuYL_2569"/>
<proteinExistence type="predicted"/>
<dbReference type="AlphaFoldDB" id="A0A223NXA1"/>
<protein>
    <submittedName>
        <fullName evidence="2">DUF3857 domain-containing protein</fullName>
    </submittedName>
</protein>
<sequence>MRKPLLITLILIFSCCILSAQDFPYGTISIQEMNMKNYAKDTSAHAVVLQEFGKSSINIGSDDHIKLMYEYHVKIKIFDSKAFEKGTIQIPVYNGSDNDAYEEASDITGVTYYKDDNGLTQKVELENKKIYPVKENKYWANYKFALPGLRNGCVIEYKYKVESPYWYKMRPWHFQEDIPKLYSEYEVHIPAFFNFNASLKGPLKLTTTKSSIESGCFETHGAKADCSLINYGMADVPAFVEDDYMTSPNNFKSTVNFELVDWTSPYDGIKHKETKEWRDIDYSLKTESEFGGQLKRKGLLKDKIAPIIAGKTDDLSKAKAIYKYWQKWFKWNDFIGIYSQNISKAYDTHSGSVADINLSLVTALSAAGLNADAVLLSTRNNGALNTLYPAIGDFNYVIAKVDIGGQSYLLDATDPLLPFGMLPFKCLNDKGRVFSLDKPSYFMDMSLPQREKSSYILDVTLQDNGKLKGTLTDYSSGYEAYKKRVAIKKFNSNDEYIENLNGKLPKWKLLKAEIRNLDSLDMPVTEQYDVEIDLYKNIGESNKLTFNPYYFGRISTNPLKLNERSYPIDMGMASEERYVITLHLPLTYTVETPPQPLAISIPNNGGRYISSYEPGDNSFSFVYVTQYSKSVYGAEEYPYLKEFFNKIIQSQKAEMVFKKK</sequence>
<feature type="chain" id="PRO_5012262533" evidence="1">
    <location>
        <begin position="21"/>
        <end position="660"/>
    </location>
</feature>
<organism evidence="2 3">
    <name type="scientific">Mucilaginibacter xinganensis</name>
    <dbReference type="NCBI Taxonomy" id="1234841"/>
    <lineage>
        <taxon>Bacteria</taxon>
        <taxon>Pseudomonadati</taxon>
        <taxon>Bacteroidota</taxon>
        <taxon>Sphingobacteriia</taxon>
        <taxon>Sphingobacteriales</taxon>
        <taxon>Sphingobacteriaceae</taxon>
        <taxon>Mucilaginibacter</taxon>
    </lineage>
</organism>
<dbReference type="Gene3D" id="2.60.120.1130">
    <property type="match status" value="1"/>
</dbReference>